<comment type="caution">
    <text evidence="2">The sequence shown here is derived from an EMBL/GenBank/DDBJ whole genome shotgun (WGS) entry which is preliminary data.</text>
</comment>
<sequence>MKKLNFAQYLALAAAVLGMVMEVGLFGDSLIVSQVIGKILIALSVLKFAYDTYNSFEAVDVVAFTESQTNEARSKQLTQSTMSSLKQWVSSQRK</sequence>
<evidence type="ECO:0000313" key="3">
    <source>
        <dbReference type="Proteomes" id="UP001597533"/>
    </source>
</evidence>
<name>A0ABW5WPT6_9FLAO</name>
<proteinExistence type="predicted"/>
<evidence type="ECO:0000313" key="2">
    <source>
        <dbReference type="EMBL" id="MFD2824788.1"/>
    </source>
</evidence>
<dbReference type="Proteomes" id="UP001597533">
    <property type="component" value="Unassembled WGS sequence"/>
</dbReference>
<feature type="region of interest" description="Disordered" evidence="1">
    <location>
        <begin position="75"/>
        <end position="94"/>
    </location>
</feature>
<gene>
    <name evidence="2" type="ORF">ACFS5M_13985</name>
</gene>
<dbReference type="EMBL" id="JBHUOV010000017">
    <property type="protein sequence ID" value="MFD2824788.1"/>
    <property type="molecule type" value="Genomic_DNA"/>
</dbReference>
<accession>A0ABW5WPT6</accession>
<organism evidence="2 3">
    <name type="scientific">Lacinutrix iliipiscaria</name>
    <dbReference type="NCBI Taxonomy" id="1230532"/>
    <lineage>
        <taxon>Bacteria</taxon>
        <taxon>Pseudomonadati</taxon>
        <taxon>Bacteroidota</taxon>
        <taxon>Flavobacteriia</taxon>
        <taxon>Flavobacteriales</taxon>
        <taxon>Flavobacteriaceae</taxon>
        <taxon>Lacinutrix</taxon>
    </lineage>
</organism>
<reference evidence="3" key="1">
    <citation type="journal article" date="2019" name="Int. J. Syst. Evol. Microbiol.">
        <title>The Global Catalogue of Microorganisms (GCM) 10K type strain sequencing project: providing services to taxonomists for standard genome sequencing and annotation.</title>
        <authorList>
            <consortium name="The Broad Institute Genomics Platform"/>
            <consortium name="The Broad Institute Genome Sequencing Center for Infectious Disease"/>
            <person name="Wu L."/>
            <person name="Ma J."/>
        </authorList>
    </citation>
    <scope>NUCLEOTIDE SEQUENCE [LARGE SCALE GENOMIC DNA]</scope>
    <source>
        <strain evidence="3">KCTC 32141</strain>
    </source>
</reference>
<protein>
    <submittedName>
        <fullName evidence="2">Uncharacterized protein</fullName>
    </submittedName>
</protein>
<dbReference type="RefSeq" id="WP_183490106.1">
    <property type="nucleotide sequence ID" value="NZ_JBHUOV010000017.1"/>
</dbReference>
<keyword evidence="3" id="KW-1185">Reference proteome</keyword>
<evidence type="ECO:0000256" key="1">
    <source>
        <dbReference type="SAM" id="MobiDB-lite"/>
    </source>
</evidence>